<dbReference type="AlphaFoldDB" id="A0AAX3ST39"/>
<evidence type="ECO:0008006" key="4">
    <source>
        <dbReference type="Google" id="ProtNLM"/>
    </source>
</evidence>
<dbReference type="RefSeq" id="WP_128422707.1">
    <property type="nucleotide sequence ID" value="NZ_CBCSDN010000019.1"/>
</dbReference>
<protein>
    <recommendedName>
        <fullName evidence="4">Tail fiber protein</fullName>
    </recommendedName>
</protein>
<gene>
    <name evidence="2" type="ORF">PYR84_10820</name>
</gene>
<reference evidence="2" key="1">
    <citation type="submission" date="2023-03" db="EMBL/GenBank/DDBJ databases">
        <title>Synergistic degradation of erythromycin by symbiotic bacteria Ery-6A and Ery-6B and application in simulated water remediation.</title>
        <authorList>
            <person name="Xu S."/>
        </authorList>
    </citation>
    <scope>NUCLEOTIDE SEQUENCE</scope>
    <source>
        <strain evidence="2">Ery-6A</strain>
    </source>
</reference>
<organism evidence="2 3">
    <name type="scientific">Delftia tsuruhatensis</name>
    <dbReference type="NCBI Taxonomy" id="180282"/>
    <lineage>
        <taxon>Bacteria</taxon>
        <taxon>Pseudomonadati</taxon>
        <taxon>Pseudomonadota</taxon>
        <taxon>Betaproteobacteria</taxon>
        <taxon>Burkholderiales</taxon>
        <taxon>Comamonadaceae</taxon>
        <taxon>Delftia</taxon>
    </lineage>
</organism>
<name>A0AAX3ST39_9BURK</name>
<sequence>MARLSEFEGGRLLPVRSQLVLSSTSITVVDEGWAIVAGMGGGAGGNKSYGPGNSAPWGVKAFSVAAGDVIGFVIGAGGQARTTENIPSAPGGNTLITVNGNVLMTCQGGDAGPNTAQGVSPVTAAIMGADYWTKGRQPQGNLSYGNLAGAAVDVGNGTYGNGSTGDHAVDANGTLIGVPVGSYFWPFDISFHGTQAGDPGIGTSVASQLPAGLFGGGSGHSDGSTHTLPGRGASAGRTGYNIVPRNGGAGLAHLRLFKRV</sequence>
<evidence type="ECO:0000256" key="1">
    <source>
        <dbReference type="SAM" id="MobiDB-lite"/>
    </source>
</evidence>
<proteinExistence type="predicted"/>
<evidence type="ECO:0000313" key="3">
    <source>
        <dbReference type="Proteomes" id="UP001219066"/>
    </source>
</evidence>
<evidence type="ECO:0000313" key="2">
    <source>
        <dbReference type="EMBL" id="WFF83160.1"/>
    </source>
</evidence>
<dbReference type="Proteomes" id="UP001219066">
    <property type="component" value="Chromosome"/>
</dbReference>
<feature type="region of interest" description="Disordered" evidence="1">
    <location>
        <begin position="212"/>
        <end position="239"/>
    </location>
</feature>
<dbReference type="EMBL" id="CP120956">
    <property type="protein sequence ID" value="WFF83160.1"/>
    <property type="molecule type" value="Genomic_DNA"/>
</dbReference>
<accession>A0AAX3ST39</accession>